<reference evidence="2" key="1">
    <citation type="submission" date="2016-01" db="EMBL/GenBank/DDBJ databases">
        <authorList>
            <person name="Mitreva M."/>
            <person name="Pepin K.H."/>
            <person name="Mihindukulasuriya K.A."/>
            <person name="Fulton R."/>
            <person name="Fronick C."/>
            <person name="O'Laughlin M."/>
            <person name="Miner T."/>
            <person name="Herter B."/>
            <person name="Rosa B.A."/>
            <person name="Cordes M."/>
            <person name="Tomlinson C."/>
            <person name="Wollam A."/>
            <person name="Palsikar V.B."/>
            <person name="Mardis E.R."/>
            <person name="Wilson R.K."/>
        </authorList>
    </citation>
    <scope>NUCLEOTIDE SEQUENCE [LARGE SCALE GENOMIC DNA]</scope>
    <source>
        <strain evidence="2">KA00274</strain>
    </source>
</reference>
<evidence type="ECO:0000313" key="1">
    <source>
        <dbReference type="EMBL" id="KXB39177.1"/>
    </source>
</evidence>
<name>A0A133Y7L4_9FIRM</name>
<evidence type="ECO:0000313" key="2">
    <source>
        <dbReference type="Proteomes" id="UP000070080"/>
    </source>
</evidence>
<protein>
    <submittedName>
        <fullName evidence="1">Uncharacterized protein</fullName>
    </submittedName>
</protein>
<sequence length="44" mass="4907">MIPQKLALALKRDKSCCKLFLPQSINKQAKLCLISSTCSRELAN</sequence>
<dbReference type="Proteomes" id="UP000070080">
    <property type="component" value="Unassembled WGS sequence"/>
</dbReference>
<dbReference type="EMBL" id="LSCV01000042">
    <property type="protein sequence ID" value="KXB39177.1"/>
    <property type="molecule type" value="Genomic_DNA"/>
</dbReference>
<gene>
    <name evidence="1" type="ORF">HMPREF1872_01208</name>
</gene>
<keyword evidence="2" id="KW-1185">Reference proteome</keyword>
<dbReference type="AlphaFoldDB" id="A0A133Y7L4"/>
<organism evidence="1 2">
    <name type="scientific">Amygdalobacter nucleatus</name>
    <dbReference type="NCBI Taxonomy" id="3029274"/>
    <lineage>
        <taxon>Bacteria</taxon>
        <taxon>Bacillati</taxon>
        <taxon>Bacillota</taxon>
        <taxon>Clostridia</taxon>
        <taxon>Eubacteriales</taxon>
        <taxon>Oscillospiraceae</taxon>
        <taxon>Amygdalobacter</taxon>
    </lineage>
</organism>
<accession>A0A133Y7L4</accession>
<comment type="caution">
    <text evidence="1">The sequence shown here is derived from an EMBL/GenBank/DDBJ whole genome shotgun (WGS) entry which is preliminary data.</text>
</comment>
<dbReference type="STRING" id="1497955.HMPREF1872_01208"/>
<proteinExistence type="predicted"/>